<sequence length="189" mass="21651">MREEHEEELEVLQSIYEGDSSFSMINNTTFQYKFGEAGDNKSFLVEISWGPEYPDEAPTINLDVFYNKHILSSVKEKIISGLKEQAEVNLGMSMTFTLFEWLKEAKDEFLDEQPSVPLPLITAEVTNDVAQMTVEDHGEQKKEKKEQLTKAQKRRIWDRQNAAGERARGHNWVDIIKHLSQTGGSKNDG</sequence>
<dbReference type="InterPro" id="IPR006575">
    <property type="entry name" value="RWD_dom"/>
</dbReference>
<proteinExistence type="predicted"/>
<name>A0AAE1NT11_9EUCA</name>
<dbReference type="InterPro" id="IPR042770">
    <property type="entry name" value="RWDD4"/>
</dbReference>
<dbReference type="Proteomes" id="UP001292094">
    <property type="component" value="Unassembled WGS sequence"/>
</dbReference>
<reference evidence="3" key="1">
    <citation type="submission" date="2023-11" db="EMBL/GenBank/DDBJ databases">
        <title>Genome assemblies of two species of porcelain crab, Petrolisthes cinctipes and Petrolisthes manimaculis (Anomura: Porcellanidae).</title>
        <authorList>
            <person name="Angst P."/>
        </authorList>
    </citation>
    <scope>NUCLEOTIDE SEQUENCE</scope>
    <source>
        <strain evidence="3">PB745_02</strain>
        <tissue evidence="3">Gill</tissue>
    </source>
</reference>
<comment type="caution">
    <text evidence="3">The sequence shown here is derived from an EMBL/GenBank/DDBJ whole genome shotgun (WGS) entry which is preliminary data.</text>
</comment>
<dbReference type="EMBL" id="JAWZYT010004267">
    <property type="protein sequence ID" value="KAK4294541.1"/>
    <property type="molecule type" value="Genomic_DNA"/>
</dbReference>
<dbReference type="CDD" id="cd23817">
    <property type="entry name" value="RWD-RWDD4"/>
    <property type="match status" value="1"/>
</dbReference>
<protein>
    <recommendedName>
        <fullName evidence="2">RWD domain-containing protein</fullName>
    </recommendedName>
</protein>
<evidence type="ECO:0000256" key="1">
    <source>
        <dbReference type="SAM" id="MobiDB-lite"/>
    </source>
</evidence>
<dbReference type="InterPro" id="IPR016135">
    <property type="entry name" value="UBQ-conjugating_enzyme/RWD"/>
</dbReference>
<feature type="compositionally biased region" description="Basic and acidic residues" evidence="1">
    <location>
        <begin position="135"/>
        <end position="148"/>
    </location>
</feature>
<dbReference type="PANTHER" id="PTHR21275">
    <property type="entry name" value="RWD DOMAIN-CONTAINING PROTEIN 4"/>
    <property type="match status" value="1"/>
</dbReference>
<dbReference type="PROSITE" id="PS50908">
    <property type="entry name" value="RWD"/>
    <property type="match status" value="1"/>
</dbReference>
<feature type="domain" description="RWD" evidence="2">
    <location>
        <begin position="7"/>
        <end position="109"/>
    </location>
</feature>
<feature type="region of interest" description="Disordered" evidence="1">
    <location>
        <begin position="135"/>
        <end position="165"/>
    </location>
</feature>
<evidence type="ECO:0000313" key="3">
    <source>
        <dbReference type="EMBL" id="KAK4294541.1"/>
    </source>
</evidence>
<keyword evidence="4" id="KW-1185">Reference proteome</keyword>
<gene>
    <name evidence="3" type="ORF">Pmani_032831</name>
</gene>
<dbReference type="Gene3D" id="3.10.110.10">
    <property type="entry name" value="Ubiquitin Conjugating Enzyme"/>
    <property type="match status" value="1"/>
</dbReference>
<dbReference type="AlphaFoldDB" id="A0AAE1NT11"/>
<dbReference type="SMART" id="SM00591">
    <property type="entry name" value="RWD"/>
    <property type="match status" value="1"/>
</dbReference>
<organism evidence="3 4">
    <name type="scientific">Petrolisthes manimaculis</name>
    <dbReference type="NCBI Taxonomy" id="1843537"/>
    <lineage>
        <taxon>Eukaryota</taxon>
        <taxon>Metazoa</taxon>
        <taxon>Ecdysozoa</taxon>
        <taxon>Arthropoda</taxon>
        <taxon>Crustacea</taxon>
        <taxon>Multicrustacea</taxon>
        <taxon>Malacostraca</taxon>
        <taxon>Eumalacostraca</taxon>
        <taxon>Eucarida</taxon>
        <taxon>Decapoda</taxon>
        <taxon>Pleocyemata</taxon>
        <taxon>Anomura</taxon>
        <taxon>Galatheoidea</taxon>
        <taxon>Porcellanidae</taxon>
        <taxon>Petrolisthes</taxon>
    </lineage>
</organism>
<accession>A0AAE1NT11</accession>
<evidence type="ECO:0000259" key="2">
    <source>
        <dbReference type="PROSITE" id="PS50908"/>
    </source>
</evidence>
<dbReference type="Pfam" id="PF05773">
    <property type="entry name" value="RWD"/>
    <property type="match status" value="1"/>
</dbReference>
<dbReference type="PANTHER" id="PTHR21275:SF1">
    <property type="entry name" value="RWD DOMAIN-CONTAINING PROTEIN 4"/>
    <property type="match status" value="1"/>
</dbReference>
<evidence type="ECO:0000313" key="4">
    <source>
        <dbReference type="Proteomes" id="UP001292094"/>
    </source>
</evidence>
<dbReference type="SUPFAM" id="SSF54495">
    <property type="entry name" value="UBC-like"/>
    <property type="match status" value="1"/>
</dbReference>